<feature type="domain" description="DUF11" evidence="4">
    <location>
        <begin position="245"/>
        <end position="361"/>
    </location>
</feature>
<keyword evidence="7" id="KW-1185">Reference proteome</keyword>
<dbReference type="InterPro" id="IPR001434">
    <property type="entry name" value="OmcB-like_DUF11"/>
</dbReference>
<dbReference type="Pfam" id="PF01436">
    <property type="entry name" value="NHL"/>
    <property type="match status" value="1"/>
</dbReference>
<dbReference type="InterPro" id="IPR047589">
    <property type="entry name" value="DUF11_rpt"/>
</dbReference>
<dbReference type="InterPro" id="IPR011041">
    <property type="entry name" value="Quinoprot_gluc/sorb_DH_b-prop"/>
</dbReference>
<dbReference type="SUPFAM" id="SSF50952">
    <property type="entry name" value="Soluble quinoprotein glucose dehydrogenase"/>
    <property type="match status" value="1"/>
</dbReference>
<gene>
    <name evidence="6" type="ORF">QYS49_38320</name>
</gene>
<dbReference type="EMBL" id="CP129971">
    <property type="protein sequence ID" value="WMN11424.1"/>
    <property type="molecule type" value="Genomic_DNA"/>
</dbReference>
<dbReference type="KEGG" id="msaa:QYS49_38320"/>
<dbReference type="Gene3D" id="2.60.40.1170">
    <property type="entry name" value="Mu homology domain, subdomain B"/>
    <property type="match status" value="1"/>
</dbReference>
<name>A0AA51NAG2_9BACT</name>
<feature type="signal peptide" evidence="3">
    <location>
        <begin position="1"/>
        <end position="31"/>
    </location>
</feature>
<dbReference type="Gene3D" id="2.60.40.10">
    <property type="entry name" value="Immunoglobulins"/>
    <property type="match status" value="1"/>
</dbReference>
<evidence type="ECO:0000259" key="4">
    <source>
        <dbReference type="Pfam" id="PF01345"/>
    </source>
</evidence>
<keyword evidence="1" id="KW-0677">Repeat</keyword>
<protein>
    <submittedName>
        <fullName evidence="6">T9SS type A sorting domain-containing protein</fullName>
    </submittedName>
</protein>
<dbReference type="SUPFAM" id="SSF63829">
    <property type="entry name" value="Calcium-dependent phosphotriesterase"/>
    <property type="match status" value="1"/>
</dbReference>
<feature type="repeat" description="NHL" evidence="2">
    <location>
        <begin position="617"/>
        <end position="647"/>
    </location>
</feature>
<dbReference type="GO" id="GO:0061630">
    <property type="term" value="F:ubiquitin protein ligase activity"/>
    <property type="evidence" value="ECO:0007669"/>
    <property type="project" value="TreeGrafter"/>
</dbReference>
<dbReference type="GO" id="GO:0043161">
    <property type="term" value="P:proteasome-mediated ubiquitin-dependent protein catabolic process"/>
    <property type="evidence" value="ECO:0007669"/>
    <property type="project" value="TreeGrafter"/>
</dbReference>
<reference evidence="6 7" key="1">
    <citation type="submission" date="2023-08" db="EMBL/GenBank/DDBJ databases">
        <title>Comparative genomics and taxonomic characterization of three novel marine species of genus Marivirga.</title>
        <authorList>
            <person name="Muhammad N."/>
            <person name="Kim S.-G."/>
        </authorList>
    </citation>
    <scope>NUCLEOTIDE SEQUENCE [LARGE SCALE GENOMIC DNA]</scope>
    <source>
        <strain evidence="6 7">BDSF4-3</strain>
    </source>
</reference>
<dbReference type="InterPro" id="IPR026444">
    <property type="entry name" value="Secre_tail"/>
</dbReference>
<dbReference type="Proteomes" id="UP001230496">
    <property type="component" value="Chromosome"/>
</dbReference>
<dbReference type="PANTHER" id="PTHR24104">
    <property type="entry name" value="E3 UBIQUITIN-PROTEIN LIGASE NHLRC1-RELATED"/>
    <property type="match status" value="1"/>
</dbReference>
<dbReference type="InterPro" id="IPR001258">
    <property type="entry name" value="NHL_repeat"/>
</dbReference>
<dbReference type="GO" id="GO:0000209">
    <property type="term" value="P:protein polyubiquitination"/>
    <property type="evidence" value="ECO:0007669"/>
    <property type="project" value="TreeGrafter"/>
</dbReference>
<sequence>MKNFTSSFFNTKLLVALIFSLVNLHTLYSQNASNYVFSAEIKTYEPITGGTVIFDNLADDDEFFAGENIGFDFEYLGTKYSQLGISENGYVHFGGSTSTTSYPIINNFPNTLAGFSGNLTAQASSELRIETEGTTPNRVCVIQWENYTWYGQTDSYDFQIRLHETSNKITYHYGSFNYPGIQLVAQVGIIGVNNNDISLRDYVGPGNWNTSNTIYSDVSNRGIEITSDIKPTEGLSFSYSTPPADLNLSYAINTSNPCKGEIIEYTVEVTNNGPNDTYNAEVLSEIPAGLTFENATASDGTYNSTTGIWDIGDITNGNSASLLISASVNNDQGGLTINSSAAITNSFAEDPDPSNNSSNLSVTVSNNSLPEISTIGNQAVDYNQTSAPVNFTISDSDVGTSPDDLILSVTSSNTTVIPVSGIVFSGSGENRSFTITPGLNQFGTSEVTIEVSDGSCSSTSSFSVEVFKQSYGNFESAKFVVGQVDFNTTSTVASDVTAPGSNSSAVSAKGVLAVGSQTTNRVLIWNSVPTSNGTAANVVVGQSNFTNTGANNGTTGLNAPDGVNFSPDGNKLIVADAGNNRILIWNSIPTTNNEPADVVLGQNNFTDNDPGLAANRFNRPTDVQITSDGKMIVTDRNNSRVLIFNKIPNTNFVDADLVIGQPDFTTNTATASRNGLYIPWNTALSPDGKLLIADDENNRVLIYNNIPTEDGAFADVVIGQNNFTDWVPGSTADKMNSPGITVSPSGVLAIADYRNNRVLVYNEIPISNGAPADIVLGQPNFTQNVDFNDGNNSVGTPDDRNMSEPYGINYDLNERLFVNGRAMHRMMVFGETPTQVSDLALSFNADNLNPCVNSLVTFTVNLTNNGPDNATNISVISALPVGFTLQEATASTGTYNQSSGYWTIPYVGNGETVSLEMKGTVNVGENTNSITTYASLRSYNQADSDFSNNAGSITVNVADNEAPSITAIPDQITDINTTTPPITFTIDDFETPEGSLTVSAVSSNTSVIKNNKITIGGTDANRNLTINPENNQTGPVTITVTVDDGTCTTTESFEISVGNVWLGNTNDWNTASNWSTSLPSSTVGAIIPAAPLGGNYPVINADADVNNLGINAGARLTINATRTLDVYGDFYNDGSESTGSGILNIRGAAAQNIRGITGGLNINNASGVTLSGNLNVMEVLDLTAGTLTIGANTLTIRNPINGNNANLLTANTSSITVEGSTAGINLPAQVSQLNTLTLNNGSGLTLNANIILDNLILSSGSLRLEGNDMTINGSINSTAGLLSGNINSNLTINGAGAAGSLQISTTDNVFNNFEINRTAGELTIQNDLRIAGILSLTEGVISTNDRIWVENTDPNAISAFSTSSYINGQLRRCVTAGQSYNFPVGSPNHLENALISFTSISAATCIDAEFNPGLTGNGPTGLTIGSNEVTGVLDYGFWTIEPTNLSSVIEYDISLTSIGHTNGDAADNHVVLKRGTDADDWAIVGNYSSANAGGSFTDPITVSRSGLNSFSDFSVGVSTEGPLPINLLYFKGELKNNYTKLSWETSSEINNDYFEIQKSKDCENFEPIGTVEGNGTTNSKSNYAYSDYSVNSGKTYYRFKQLDYDGQFSYSPIVNIDYQNRNGQLVLAPNPAQNEVQILLENSNVLNCNVAIYDQMGKLMIQENFDLKDNPDVKLDISLLVTGVYQIRTVYKTATGSIMGYAKLVKQ</sequence>
<dbReference type="Pfam" id="PF01345">
    <property type="entry name" value="DUF11"/>
    <property type="match status" value="2"/>
</dbReference>
<dbReference type="NCBIfam" id="TIGR04183">
    <property type="entry name" value="Por_Secre_tail"/>
    <property type="match status" value="1"/>
</dbReference>
<feature type="chain" id="PRO_5041367699" evidence="3">
    <location>
        <begin position="32"/>
        <end position="1707"/>
    </location>
</feature>
<dbReference type="CDD" id="cd05819">
    <property type="entry name" value="NHL"/>
    <property type="match status" value="1"/>
</dbReference>
<dbReference type="PANTHER" id="PTHR24104:SF51">
    <property type="entry name" value="SMP-30_GLUCONOLACTONASE_LRE-LIKE REGION DOMAIN-CONTAINING PROTEIN"/>
    <property type="match status" value="1"/>
</dbReference>
<dbReference type="NCBIfam" id="TIGR01451">
    <property type="entry name" value="B_ant_repeat"/>
    <property type="match status" value="2"/>
</dbReference>
<dbReference type="Gene3D" id="2.40.10.500">
    <property type="match status" value="2"/>
</dbReference>
<accession>A0AA51NAG2</accession>
<evidence type="ECO:0000313" key="7">
    <source>
        <dbReference type="Proteomes" id="UP001230496"/>
    </source>
</evidence>
<proteinExistence type="predicted"/>
<evidence type="ECO:0000259" key="5">
    <source>
        <dbReference type="Pfam" id="PF18962"/>
    </source>
</evidence>
<organism evidence="6 7">
    <name type="scientific">Marivirga salinarum</name>
    <dbReference type="NCBI Taxonomy" id="3059078"/>
    <lineage>
        <taxon>Bacteria</taxon>
        <taxon>Pseudomonadati</taxon>
        <taxon>Bacteroidota</taxon>
        <taxon>Cytophagia</taxon>
        <taxon>Cytophagales</taxon>
        <taxon>Marivirgaceae</taxon>
        <taxon>Marivirga</taxon>
    </lineage>
</organism>
<feature type="domain" description="DUF11" evidence="4">
    <location>
        <begin position="838"/>
        <end position="955"/>
    </location>
</feature>
<dbReference type="RefSeq" id="WP_308348609.1">
    <property type="nucleotide sequence ID" value="NZ_CP129971.1"/>
</dbReference>
<dbReference type="InterPro" id="IPR050952">
    <property type="entry name" value="TRIM-NHL_E3_ligases"/>
</dbReference>
<feature type="domain" description="Secretion system C-terminal sorting" evidence="5">
    <location>
        <begin position="1629"/>
        <end position="1689"/>
    </location>
</feature>
<dbReference type="Pfam" id="PF18962">
    <property type="entry name" value="Por_Secre_tail"/>
    <property type="match status" value="1"/>
</dbReference>
<evidence type="ECO:0000256" key="1">
    <source>
        <dbReference type="ARBA" id="ARBA00022737"/>
    </source>
</evidence>
<evidence type="ECO:0000256" key="2">
    <source>
        <dbReference type="PROSITE-ProRule" id="PRU00504"/>
    </source>
</evidence>
<evidence type="ECO:0000256" key="3">
    <source>
        <dbReference type="SAM" id="SignalP"/>
    </source>
</evidence>
<dbReference type="InterPro" id="IPR013783">
    <property type="entry name" value="Ig-like_fold"/>
</dbReference>
<keyword evidence="3" id="KW-0732">Signal</keyword>
<dbReference type="PROSITE" id="PS51125">
    <property type="entry name" value="NHL"/>
    <property type="match status" value="1"/>
</dbReference>
<evidence type="ECO:0000313" key="6">
    <source>
        <dbReference type="EMBL" id="WMN11424.1"/>
    </source>
</evidence>